<dbReference type="InterPro" id="IPR014756">
    <property type="entry name" value="Ig_E-set"/>
</dbReference>
<name>A0A6A6P4A8_9PEZI</name>
<sequence>MVSYTFKWGKPASEVLVTGTFDDWAASVKLDKESDSSFSKTVDLPDDKEKIFYKYVVDGNWVADSTAPSETDDHNNTNNVLSVSSLKAAAAPMSSAAPESSTAAMAAEVPKEADKKEEQQKVDAPGAFPETPATEITEPAKPEGAKTPEDQSYSVNPLPATDGLGNPIKLAPGEPVPTPDEIAAKQKEIASKGEGEGAFSLPPADKTTIPESSLPMSDKDAKDTTDAGPTVQSAAPDSTTAALAGAVPKEPRGVPEVVSESQKEAEVPAEAAAQPEAVAEKKEVERELLGKVETTQDAGEPAPVAAAETAESAPKPTTTSTTEGADVGATPLASREEPLKSSEEEVASAGKKPVEGDLSVPPSGETQKPAEPANGAAKGELNAPAEAPAQTVATEAGQLAGTETQAETGGKKPDEEGKPVATTGTEEGAAPATQTAEPEAPKKTVEGGQEEGEAKKQPSEAGTGSGAEGNGKGDKKHKRRSLFKIIKEKFK</sequence>
<dbReference type="Gene3D" id="2.60.40.10">
    <property type="entry name" value="Immunoglobulins"/>
    <property type="match status" value="1"/>
</dbReference>
<organism evidence="4 5">
    <name type="scientific">Lineolata rhizophorae</name>
    <dbReference type="NCBI Taxonomy" id="578093"/>
    <lineage>
        <taxon>Eukaryota</taxon>
        <taxon>Fungi</taxon>
        <taxon>Dikarya</taxon>
        <taxon>Ascomycota</taxon>
        <taxon>Pezizomycotina</taxon>
        <taxon>Dothideomycetes</taxon>
        <taxon>Dothideomycetes incertae sedis</taxon>
        <taxon>Lineolatales</taxon>
        <taxon>Lineolataceae</taxon>
        <taxon>Lineolata</taxon>
    </lineage>
</organism>
<evidence type="ECO:0000259" key="3">
    <source>
        <dbReference type="Pfam" id="PF16561"/>
    </source>
</evidence>
<feature type="compositionally biased region" description="Basic and acidic residues" evidence="2">
    <location>
        <begin position="409"/>
        <end position="418"/>
    </location>
</feature>
<evidence type="ECO:0000313" key="5">
    <source>
        <dbReference type="Proteomes" id="UP000799766"/>
    </source>
</evidence>
<dbReference type="CDD" id="cd02859">
    <property type="entry name" value="E_set_AMPKbeta_like_N"/>
    <property type="match status" value="1"/>
</dbReference>
<dbReference type="GO" id="GO:0019901">
    <property type="term" value="F:protein kinase binding"/>
    <property type="evidence" value="ECO:0007669"/>
    <property type="project" value="TreeGrafter"/>
</dbReference>
<dbReference type="GO" id="GO:0007165">
    <property type="term" value="P:signal transduction"/>
    <property type="evidence" value="ECO:0007669"/>
    <property type="project" value="TreeGrafter"/>
</dbReference>
<feature type="compositionally biased region" description="Polar residues" evidence="2">
    <location>
        <begin position="230"/>
        <end position="241"/>
    </location>
</feature>
<dbReference type="Pfam" id="PF16561">
    <property type="entry name" value="AMPK1_CBM"/>
    <property type="match status" value="1"/>
</dbReference>
<dbReference type="PANTHER" id="PTHR10343">
    <property type="entry name" value="5'-AMP-ACTIVATED PROTEIN KINASE , BETA SUBUNIT"/>
    <property type="match status" value="1"/>
</dbReference>
<keyword evidence="5" id="KW-1185">Reference proteome</keyword>
<feature type="compositionally biased region" description="Low complexity" evidence="2">
    <location>
        <begin position="421"/>
        <end position="438"/>
    </location>
</feature>
<evidence type="ECO:0000256" key="2">
    <source>
        <dbReference type="SAM" id="MobiDB-lite"/>
    </source>
</evidence>
<dbReference type="GO" id="GO:0005737">
    <property type="term" value="C:cytoplasm"/>
    <property type="evidence" value="ECO:0007669"/>
    <property type="project" value="TreeGrafter"/>
</dbReference>
<dbReference type="EMBL" id="MU001677">
    <property type="protein sequence ID" value="KAF2458627.1"/>
    <property type="molecule type" value="Genomic_DNA"/>
</dbReference>
<comment type="similarity">
    <text evidence="1">Belongs to the CRP1/MDG1 family.</text>
</comment>
<feature type="domain" description="AMP-activated protein kinase glycogen-binding" evidence="3">
    <location>
        <begin position="3"/>
        <end position="85"/>
    </location>
</feature>
<feature type="compositionally biased region" description="Basic and acidic residues" evidence="2">
    <location>
        <begin position="138"/>
        <end position="149"/>
    </location>
</feature>
<proteinExistence type="inferred from homology"/>
<dbReference type="GO" id="GO:0031588">
    <property type="term" value="C:nucleotide-activated protein kinase complex"/>
    <property type="evidence" value="ECO:0007669"/>
    <property type="project" value="TreeGrafter"/>
</dbReference>
<feature type="compositionally biased region" description="Low complexity" evidence="2">
    <location>
        <begin position="87"/>
        <end position="108"/>
    </location>
</feature>
<feature type="compositionally biased region" description="Basic and acidic residues" evidence="2">
    <location>
        <begin position="109"/>
        <end position="121"/>
    </location>
</feature>
<dbReference type="GO" id="GO:0005634">
    <property type="term" value="C:nucleus"/>
    <property type="evidence" value="ECO:0007669"/>
    <property type="project" value="TreeGrafter"/>
</dbReference>
<feature type="compositionally biased region" description="Basic and acidic residues" evidence="2">
    <location>
        <begin position="334"/>
        <end position="343"/>
    </location>
</feature>
<evidence type="ECO:0000256" key="1">
    <source>
        <dbReference type="ARBA" id="ARBA00038216"/>
    </source>
</evidence>
<dbReference type="SUPFAM" id="SSF81296">
    <property type="entry name" value="E set domains"/>
    <property type="match status" value="1"/>
</dbReference>
<dbReference type="InterPro" id="IPR050827">
    <property type="entry name" value="CRP1_MDG1_kinase"/>
</dbReference>
<dbReference type="OrthoDB" id="5873279at2759"/>
<dbReference type="AlphaFoldDB" id="A0A6A6P4A8"/>
<gene>
    <name evidence="4" type="ORF">BDY21DRAFT_378416</name>
</gene>
<feature type="compositionally biased region" description="Low complexity" evidence="2">
    <location>
        <begin position="268"/>
        <end position="277"/>
    </location>
</feature>
<feature type="compositionally biased region" description="Basic and acidic residues" evidence="2">
    <location>
        <begin position="182"/>
        <end position="195"/>
    </location>
</feature>
<feature type="compositionally biased region" description="Basic and acidic residues" evidence="2">
    <location>
        <begin position="278"/>
        <end position="290"/>
    </location>
</feature>
<dbReference type="PANTHER" id="PTHR10343:SF81">
    <property type="entry name" value="CRUCIFORM DNA-RECOGNIZING PROTEIN 1-RELATED"/>
    <property type="match status" value="1"/>
</dbReference>
<dbReference type="Proteomes" id="UP000799766">
    <property type="component" value="Unassembled WGS sequence"/>
</dbReference>
<feature type="compositionally biased region" description="Low complexity" evidence="2">
    <location>
        <begin position="298"/>
        <end position="325"/>
    </location>
</feature>
<evidence type="ECO:0000313" key="4">
    <source>
        <dbReference type="EMBL" id="KAF2458627.1"/>
    </source>
</evidence>
<dbReference type="InterPro" id="IPR032640">
    <property type="entry name" value="AMPK1_CBM"/>
</dbReference>
<reference evidence="4" key="1">
    <citation type="journal article" date="2020" name="Stud. Mycol.">
        <title>101 Dothideomycetes genomes: a test case for predicting lifestyles and emergence of pathogens.</title>
        <authorList>
            <person name="Haridas S."/>
            <person name="Albert R."/>
            <person name="Binder M."/>
            <person name="Bloem J."/>
            <person name="Labutti K."/>
            <person name="Salamov A."/>
            <person name="Andreopoulos B."/>
            <person name="Baker S."/>
            <person name="Barry K."/>
            <person name="Bills G."/>
            <person name="Bluhm B."/>
            <person name="Cannon C."/>
            <person name="Castanera R."/>
            <person name="Culley D."/>
            <person name="Daum C."/>
            <person name="Ezra D."/>
            <person name="Gonzalez J."/>
            <person name="Henrissat B."/>
            <person name="Kuo A."/>
            <person name="Liang C."/>
            <person name="Lipzen A."/>
            <person name="Lutzoni F."/>
            <person name="Magnuson J."/>
            <person name="Mondo S."/>
            <person name="Nolan M."/>
            <person name="Ohm R."/>
            <person name="Pangilinan J."/>
            <person name="Park H.-J."/>
            <person name="Ramirez L."/>
            <person name="Alfaro M."/>
            <person name="Sun H."/>
            <person name="Tritt A."/>
            <person name="Yoshinaga Y."/>
            <person name="Zwiers L.-H."/>
            <person name="Turgeon B."/>
            <person name="Goodwin S."/>
            <person name="Spatafora J."/>
            <person name="Crous P."/>
            <person name="Grigoriev I."/>
        </authorList>
    </citation>
    <scope>NUCLEOTIDE SEQUENCE</scope>
    <source>
        <strain evidence="4">ATCC 16933</strain>
    </source>
</reference>
<accession>A0A6A6P4A8</accession>
<dbReference type="InterPro" id="IPR013783">
    <property type="entry name" value="Ig-like_fold"/>
</dbReference>
<feature type="region of interest" description="Disordered" evidence="2">
    <location>
        <begin position="87"/>
        <end position="491"/>
    </location>
</feature>
<protein>
    <recommendedName>
        <fullName evidence="3">AMP-activated protein kinase glycogen-binding domain-containing protein</fullName>
    </recommendedName>
</protein>